<dbReference type="SUPFAM" id="SSF140683">
    <property type="entry name" value="SP0561-like"/>
    <property type="match status" value="1"/>
</dbReference>
<proteinExistence type="predicted"/>
<dbReference type="InterPro" id="IPR023883">
    <property type="entry name" value="CHP03980_redox-disulphide"/>
</dbReference>
<name>A0ABM7UG74_9LEPT</name>
<evidence type="ECO:0000313" key="2">
    <source>
        <dbReference type="Proteomes" id="UP000245263"/>
    </source>
</evidence>
<reference evidence="1 2" key="1">
    <citation type="submission" date="2021-08" db="EMBL/GenBank/DDBJ databases">
        <title>Complete genome sequence of Leptospira kobayashii strain E30.</title>
        <authorList>
            <person name="Nakao R."/>
            <person name="Nakamura S."/>
            <person name="Masuzawa T."/>
            <person name="Koizumi N."/>
        </authorList>
    </citation>
    <scope>NUCLEOTIDE SEQUENCE [LARGE SCALE GENOMIC DNA]</scope>
    <source>
        <strain evidence="1 2">E30</strain>
    </source>
</reference>
<dbReference type="PANTHER" id="PTHR39341:SF1">
    <property type="entry name" value="DUF1858 DOMAIN-CONTAINING PROTEIN"/>
    <property type="match status" value="1"/>
</dbReference>
<sequence length="86" mass="9404">MYSKLLSEVFLMTESTAARFHKEMTVGEAIAIHPEAGLVFSSYHLGGCSHCSINEVETIEQVCMGYGVEVDTLIDSLNNLFADDEG</sequence>
<dbReference type="Proteomes" id="UP000245263">
    <property type="component" value="Chromosome 1"/>
</dbReference>
<dbReference type="PANTHER" id="PTHR39341">
    <property type="entry name" value="BSL7085 PROTEIN"/>
    <property type="match status" value="1"/>
</dbReference>
<gene>
    <name evidence="1" type="ORF">LPTSP3_g03010</name>
</gene>
<accession>A0ABM7UG74</accession>
<evidence type="ECO:0000313" key="1">
    <source>
        <dbReference type="EMBL" id="BDA77371.1"/>
    </source>
</evidence>
<dbReference type="EMBL" id="AP025028">
    <property type="protein sequence ID" value="BDA77371.1"/>
    <property type="molecule type" value="Genomic_DNA"/>
</dbReference>
<dbReference type="Gene3D" id="1.10.3910.10">
    <property type="entry name" value="SP0561-like"/>
    <property type="match status" value="1"/>
</dbReference>
<dbReference type="InterPro" id="IPR038062">
    <property type="entry name" value="ScdA-like_N_sf"/>
</dbReference>
<protein>
    <submittedName>
        <fullName evidence="1">Disulfide oxidoreductase</fullName>
    </submittedName>
</protein>
<dbReference type="NCBIfam" id="TIGR03980">
    <property type="entry name" value="prismane_assoc"/>
    <property type="match status" value="1"/>
</dbReference>
<keyword evidence="2" id="KW-1185">Reference proteome</keyword>
<organism evidence="1 2">
    <name type="scientific">Leptospira kobayashii</name>
    <dbReference type="NCBI Taxonomy" id="1917830"/>
    <lineage>
        <taxon>Bacteria</taxon>
        <taxon>Pseudomonadati</taxon>
        <taxon>Spirochaetota</taxon>
        <taxon>Spirochaetia</taxon>
        <taxon>Leptospirales</taxon>
        <taxon>Leptospiraceae</taxon>
        <taxon>Leptospira</taxon>
    </lineage>
</organism>